<sequence>MKHIWNRTAKGIMVLLFIVLLLAAAAFPSMASEESKVLRVAFPQTKGYSMTTEDGEHYGIVVDALDEIAKYTGWKYEYIDANSEDLLERFEAGEFDLMGGQYYMDGFEEYFGYPEYNCGYSKLILLARKDDDRIKSYDFSSFNGKTIGVFERATENIRRLQIYLDLNDLDCTLKYYNYDQLMETGSLKQFLENGEVDLLLGNSADSGDPFYIAASFDSQPHYIVTAPGNQEILDGLNMALEKIYEADPNFAKKIYEANFPEAANLNAGISKEEKEYISQKGTVTVAVPKEWHPLFCLNNDDSHNGFVPDILEKISDYSGLQFTYLYCDSYDKALEMLQRGEADIQAFFLGSDEDAIEEDLALTASYVELDSILVRNKESSYPAEGLTGAILKGQKMPQNIVADNVIEYSNMTEALSDVNRGKVDFFYGVSSRLESIIQANNFTNLMQVNLINDIQDICFALKSPAEPELLSILNKSINTISSEEKAAIGSRNLISIGESHMTLLNIVYANPALAVGVVATVLILLLIVVIIISRSRLHAATMRAELAKAEADNRAKSEFLSRMSHEIRTPMNAIVGLTDLMGMTEGLPEKAKDNLVKIKSSTRYLLRLINDILDMSRIESGKMSIARESFSLHAILDEIEDMMKQEASGKGLRFCLQKEIQDDALVGDAIRLRQVMLNLLSNAFKFTPAGGTVLLRITENVSTDQEAAFTIRVIDTGIGIAAEEQQRIFKSFEQLGSNYSMSQGTGLGLAISKSIVQLMGSELCLKSEPGKGSEFYFTFTLQKGCLSEEQTAGLEAGTETLGGIKILLAEDNDLNAEIAEELLRAKGAEVRRAENGKEALEVFEKSRPGEYLVILMDIQMPEMNGLEAAAAVRRLQRPDAGTIPIIAMTANAFKEDKDSAIEAGMTGFIPKPIDVNVLYRELHQVLKKGTDGKEGY</sequence>
<dbReference type="SUPFAM" id="SSF53850">
    <property type="entry name" value="Periplasmic binding protein-like II"/>
    <property type="match status" value="2"/>
</dbReference>
<dbReference type="InterPro" id="IPR011006">
    <property type="entry name" value="CheY-like_superfamily"/>
</dbReference>
<evidence type="ECO:0000256" key="4">
    <source>
        <dbReference type="ARBA" id="ARBA00018672"/>
    </source>
</evidence>
<dbReference type="PANTHER" id="PTHR45339:SF1">
    <property type="entry name" value="HYBRID SIGNAL TRANSDUCTION HISTIDINE KINASE J"/>
    <property type="match status" value="1"/>
</dbReference>
<dbReference type="CDD" id="cd01007">
    <property type="entry name" value="PBP2_BvgS_HisK_like"/>
    <property type="match status" value="1"/>
</dbReference>
<dbReference type="AlphaFoldDB" id="A0A7G9G1Y0"/>
<evidence type="ECO:0000256" key="11">
    <source>
        <dbReference type="SAM" id="Phobius"/>
    </source>
</evidence>
<evidence type="ECO:0000256" key="9">
    <source>
        <dbReference type="ARBA" id="ARBA00074306"/>
    </source>
</evidence>
<keyword evidence="11" id="KW-0812">Transmembrane</keyword>
<keyword evidence="12" id="KW-0732">Signal</keyword>
<dbReference type="EMBL" id="CP060634">
    <property type="protein sequence ID" value="QNM04812.1"/>
    <property type="molecule type" value="Genomic_DNA"/>
</dbReference>
<dbReference type="Gene3D" id="3.30.565.10">
    <property type="entry name" value="Histidine kinase-like ATPase, C-terminal domain"/>
    <property type="match status" value="1"/>
</dbReference>
<dbReference type="Gene3D" id="3.40.50.2300">
    <property type="match status" value="1"/>
</dbReference>
<dbReference type="PANTHER" id="PTHR45339">
    <property type="entry name" value="HYBRID SIGNAL TRANSDUCTION HISTIDINE KINASE J"/>
    <property type="match status" value="1"/>
</dbReference>
<evidence type="ECO:0000256" key="1">
    <source>
        <dbReference type="ARBA" id="ARBA00000085"/>
    </source>
</evidence>
<dbReference type="KEGG" id="qdo:H9Q78_10160"/>
<dbReference type="SMART" id="SM00062">
    <property type="entry name" value="PBPb"/>
    <property type="match status" value="2"/>
</dbReference>
<dbReference type="InterPro" id="IPR003594">
    <property type="entry name" value="HATPase_dom"/>
</dbReference>
<dbReference type="InterPro" id="IPR001789">
    <property type="entry name" value="Sig_transdc_resp-reg_receiver"/>
</dbReference>
<dbReference type="InterPro" id="IPR001638">
    <property type="entry name" value="Solute-binding_3/MltF_N"/>
</dbReference>
<organism evidence="15 16">
    <name type="scientific">Qiania dongpingensis</name>
    <dbReference type="NCBI Taxonomy" id="2763669"/>
    <lineage>
        <taxon>Bacteria</taxon>
        <taxon>Bacillati</taxon>
        <taxon>Bacillota</taxon>
        <taxon>Clostridia</taxon>
        <taxon>Lachnospirales</taxon>
        <taxon>Lachnospiraceae</taxon>
        <taxon>Qiania</taxon>
    </lineage>
</organism>
<feature type="transmembrane region" description="Helical" evidence="11">
    <location>
        <begin position="512"/>
        <end position="533"/>
    </location>
</feature>
<dbReference type="SMART" id="SM00387">
    <property type="entry name" value="HATPase_c"/>
    <property type="match status" value="1"/>
</dbReference>
<comment type="function">
    <text evidence="8">May play the central regulatory role in sporulation. It may be an element of the effector pathway responsible for the activation of sporulation genes in response to nutritional stress. Spo0A may act in concert with spo0H (a sigma factor) to control the expression of some genes that are critical to the sporulation process.</text>
</comment>
<dbReference type="CDD" id="cd16922">
    <property type="entry name" value="HATPase_EvgS-ArcB-TorS-like"/>
    <property type="match status" value="1"/>
</dbReference>
<evidence type="ECO:0000256" key="6">
    <source>
        <dbReference type="ARBA" id="ARBA00022777"/>
    </source>
</evidence>
<feature type="modified residue" description="4-aspartylphosphate" evidence="10">
    <location>
        <position position="857"/>
    </location>
</feature>
<evidence type="ECO:0000256" key="7">
    <source>
        <dbReference type="ARBA" id="ARBA00023012"/>
    </source>
</evidence>
<dbReference type="EC" id="2.7.13.3" evidence="3"/>
<dbReference type="SUPFAM" id="SSF47384">
    <property type="entry name" value="Homodimeric domain of signal transducing histidine kinase"/>
    <property type="match status" value="1"/>
</dbReference>
<accession>A0A7G9G1Y0</accession>
<dbReference type="FunFam" id="3.30.565.10:FF:000010">
    <property type="entry name" value="Sensor histidine kinase RcsC"/>
    <property type="match status" value="1"/>
</dbReference>
<dbReference type="Pfam" id="PF02518">
    <property type="entry name" value="HATPase_c"/>
    <property type="match status" value="1"/>
</dbReference>
<keyword evidence="5 10" id="KW-0597">Phosphoprotein</keyword>
<feature type="domain" description="Response regulatory" evidence="14">
    <location>
        <begin position="805"/>
        <end position="926"/>
    </location>
</feature>
<feature type="signal peptide" evidence="12">
    <location>
        <begin position="1"/>
        <end position="31"/>
    </location>
</feature>
<keyword evidence="6" id="KW-0418">Kinase</keyword>
<dbReference type="GO" id="GO:0000155">
    <property type="term" value="F:phosphorelay sensor kinase activity"/>
    <property type="evidence" value="ECO:0007669"/>
    <property type="project" value="InterPro"/>
</dbReference>
<dbReference type="Proteomes" id="UP000515823">
    <property type="component" value="Chromosome"/>
</dbReference>
<keyword evidence="7" id="KW-0902">Two-component regulatory system</keyword>
<dbReference type="Gene3D" id="1.10.287.130">
    <property type="match status" value="1"/>
</dbReference>
<keyword evidence="11" id="KW-1133">Transmembrane helix</keyword>
<feature type="domain" description="Histidine kinase" evidence="13">
    <location>
        <begin position="562"/>
        <end position="783"/>
    </location>
</feature>
<keyword evidence="16" id="KW-1185">Reference proteome</keyword>
<evidence type="ECO:0000256" key="12">
    <source>
        <dbReference type="SAM" id="SignalP"/>
    </source>
</evidence>
<dbReference type="SMART" id="SM00388">
    <property type="entry name" value="HisKA"/>
    <property type="match status" value="1"/>
</dbReference>
<dbReference type="SUPFAM" id="SSF52172">
    <property type="entry name" value="CheY-like"/>
    <property type="match status" value="1"/>
</dbReference>
<dbReference type="Pfam" id="PF00512">
    <property type="entry name" value="HisKA"/>
    <property type="match status" value="1"/>
</dbReference>
<dbReference type="InterPro" id="IPR004358">
    <property type="entry name" value="Sig_transdc_His_kin-like_C"/>
</dbReference>
<evidence type="ECO:0000256" key="3">
    <source>
        <dbReference type="ARBA" id="ARBA00012438"/>
    </source>
</evidence>
<dbReference type="InterPro" id="IPR036890">
    <property type="entry name" value="HATPase_C_sf"/>
</dbReference>
<keyword evidence="11" id="KW-0472">Membrane</keyword>
<dbReference type="SUPFAM" id="SSF55874">
    <property type="entry name" value="ATPase domain of HSP90 chaperone/DNA topoisomerase II/histidine kinase"/>
    <property type="match status" value="1"/>
</dbReference>
<comment type="similarity">
    <text evidence="2">In the N-terminal section; belongs to the phytochrome family.</text>
</comment>
<dbReference type="CDD" id="cd17546">
    <property type="entry name" value="REC_hyHK_CKI1_RcsC-like"/>
    <property type="match status" value="1"/>
</dbReference>
<evidence type="ECO:0000256" key="10">
    <source>
        <dbReference type="PROSITE-ProRule" id="PRU00169"/>
    </source>
</evidence>
<evidence type="ECO:0000256" key="8">
    <source>
        <dbReference type="ARBA" id="ARBA00024867"/>
    </source>
</evidence>
<dbReference type="InterPro" id="IPR003661">
    <property type="entry name" value="HisK_dim/P_dom"/>
</dbReference>
<dbReference type="SMART" id="SM00448">
    <property type="entry name" value="REC"/>
    <property type="match status" value="1"/>
</dbReference>
<protein>
    <recommendedName>
        <fullName evidence="9">Circadian input-output histidine kinase CikA</fullName>
        <ecNumber evidence="3">2.7.13.3</ecNumber>
    </recommendedName>
    <alternativeName>
        <fullName evidence="4">Stage 0 sporulation protein A homolog</fullName>
    </alternativeName>
</protein>
<dbReference type="CDD" id="cd00082">
    <property type="entry name" value="HisKA"/>
    <property type="match status" value="1"/>
</dbReference>
<dbReference type="RefSeq" id="WP_249301488.1">
    <property type="nucleotide sequence ID" value="NZ_CP060634.1"/>
</dbReference>
<feature type="chain" id="PRO_5028854739" description="Circadian input-output histidine kinase CikA" evidence="12">
    <location>
        <begin position="32"/>
        <end position="936"/>
    </location>
</feature>
<evidence type="ECO:0000313" key="16">
    <source>
        <dbReference type="Proteomes" id="UP000515823"/>
    </source>
</evidence>
<dbReference type="PROSITE" id="PS50110">
    <property type="entry name" value="RESPONSE_REGULATORY"/>
    <property type="match status" value="1"/>
</dbReference>
<dbReference type="Pfam" id="PF00072">
    <property type="entry name" value="Response_reg"/>
    <property type="match status" value="1"/>
</dbReference>
<evidence type="ECO:0000259" key="14">
    <source>
        <dbReference type="PROSITE" id="PS50110"/>
    </source>
</evidence>
<reference evidence="15 16" key="1">
    <citation type="submission" date="2020-08" db="EMBL/GenBank/DDBJ databases">
        <authorList>
            <person name="Liu C."/>
            <person name="Sun Q."/>
        </authorList>
    </citation>
    <scope>NUCLEOTIDE SEQUENCE [LARGE SCALE GENOMIC DNA]</scope>
    <source>
        <strain evidence="15 16">NSJ-38</strain>
    </source>
</reference>
<name>A0A7G9G1Y0_9FIRM</name>
<proteinExistence type="inferred from homology"/>
<gene>
    <name evidence="15" type="ORF">H9Q78_10160</name>
</gene>
<evidence type="ECO:0000259" key="13">
    <source>
        <dbReference type="PROSITE" id="PS50109"/>
    </source>
</evidence>
<evidence type="ECO:0000256" key="2">
    <source>
        <dbReference type="ARBA" id="ARBA00006402"/>
    </source>
</evidence>
<keyword evidence="6" id="KW-0808">Transferase</keyword>
<comment type="catalytic activity">
    <reaction evidence="1">
        <text>ATP + protein L-histidine = ADP + protein N-phospho-L-histidine.</text>
        <dbReference type="EC" id="2.7.13.3"/>
    </reaction>
</comment>
<dbReference type="Gene3D" id="3.40.190.10">
    <property type="entry name" value="Periplasmic binding protein-like II"/>
    <property type="match status" value="4"/>
</dbReference>
<dbReference type="PRINTS" id="PR00344">
    <property type="entry name" value="BCTRLSENSOR"/>
</dbReference>
<dbReference type="Pfam" id="PF00497">
    <property type="entry name" value="SBP_bac_3"/>
    <property type="match status" value="2"/>
</dbReference>
<dbReference type="InterPro" id="IPR036097">
    <property type="entry name" value="HisK_dim/P_sf"/>
</dbReference>
<evidence type="ECO:0000256" key="5">
    <source>
        <dbReference type="ARBA" id="ARBA00022553"/>
    </source>
</evidence>
<dbReference type="InterPro" id="IPR005467">
    <property type="entry name" value="His_kinase_dom"/>
</dbReference>
<evidence type="ECO:0000313" key="15">
    <source>
        <dbReference type="EMBL" id="QNM04812.1"/>
    </source>
</evidence>
<dbReference type="PROSITE" id="PS50109">
    <property type="entry name" value="HIS_KIN"/>
    <property type="match status" value="1"/>
</dbReference>